<dbReference type="Gene3D" id="2.60.40.420">
    <property type="entry name" value="Cupredoxins - blue copper proteins"/>
    <property type="match status" value="2"/>
</dbReference>
<dbReference type="OrthoDB" id="9757546at2"/>
<dbReference type="RefSeq" id="WP_159261621.1">
    <property type="nucleotide sequence ID" value="NZ_CP041348.1"/>
</dbReference>
<dbReference type="InterPro" id="IPR008972">
    <property type="entry name" value="Cupredoxin"/>
</dbReference>
<evidence type="ECO:0000313" key="5">
    <source>
        <dbReference type="Proteomes" id="UP000464674"/>
    </source>
</evidence>
<dbReference type="Pfam" id="PF07731">
    <property type="entry name" value="Cu-oxidase_2"/>
    <property type="match status" value="1"/>
</dbReference>
<dbReference type="AlphaFoldDB" id="A0A857FLN2"/>
<dbReference type="PANTHER" id="PTHR11709">
    <property type="entry name" value="MULTI-COPPER OXIDASE"/>
    <property type="match status" value="1"/>
</dbReference>
<dbReference type="InterPro" id="IPR011707">
    <property type="entry name" value="Cu-oxidase-like_N"/>
</dbReference>
<evidence type="ECO:0000259" key="3">
    <source>
        <dbReference type="Pfam" id="PF07732"/>
    </source>
</evidence>
<proteinExistence type="predicted"/>
<feature type="domain" description="Plastocyanin-like" evidence="2">
    <location>
        <begin position="350"/>
        <end position="454"/>
    </location>
</feature>
<dbReference type="GO" id="GO:0016491">
    <property type="term" value="F:oxidoreductase activity"/>
    <property type="evidence" value="ECO:0007669"/>
    <property type="project" value="UniProtKB-KW"/>
</dbReference>
<dbReference type="GO" id="GO:0005507">
    <property type="term" value="F:copper ion binding"/>
    <property type="evidence" value="ECO:0007669"/>
    <property type="project" value="InterPro"/>
</dbReference>
<protein>
    <submittedName>
        <fullName evidence="4">Multicopper oxidase family protein</fullName>
    </submittedName>
</protein>
<dbReference type="EMBL" id="CP041348">
    <property type="protein sequence ID" value="QHC35173.1"/>
    <property type="molecule type" value="Genomic_DNA"/>
</dbReference>
<evidence type="ECO:0000259" key="1">
    <source>
        <dbReference type="Pfam" id="PF00394"/>
    </source>
</evidence>
<dbReference type="InterPro" id="IPR011706">
    <property type="entry name" value="Cu-oxidase_C"/>
</dbReference>
<reference evidence="4 5" key="1">
    <citation type="journal article" date="2020" name="Carbohydr. Polym.">
        <title>Characterization and optimization of production of bacterial cellulose from strain CGMCC 17276 based on whole-genome analysis.</title>
        <authorList>
            <person name="Lu T."/>
            <person name="Gao H."/>
            <person name="Liao B."/>
            <person name="Wu J."/>
            <person name="Zhang W."/>
            <person name="Huang J."/>
            <person name="Liu M."/>
            <person name="Huang J."/>
            <person name="Chang Z."/>
            <person name="Jin M."/>
            <person name="Yi Z."/>
            <person name="Jiang D."/>
        </authorList>
    </citation>
    <scope>NUCLEOTIDE SEQUENCE [LARGE SCALE GENOMIC DNA]</scope>
    <source>
        <strain evidence="4 5">CGMCC 17276</strain>
    </source>
</reference>
<dbReference type="InterPro" id="IPR001117">
    <property type="entry name" value="Cu-oxidase_2nd"/>
</dbReference>
<dbReference type="Proteomes" id="UP000464674">
    <property type="component" value="Chromosome"/>
</dbReference>
<dbReference type="Pfam" id="PF07732">
    <property type="entry name" value="Cu-oxidase_3"/>
    <property type="match status" value="1"/>
</dbReference>
<sequence>MGLDGLALRRRAFMAGTLSSIGLGATSVARARPGVENHTLTVAPADIELAPGIMRRVLAYNGQVPGPTLRLREGVPVDIMVRNRSASPELVHWHGLHIPPFPDGAEEEGSGVIRPGETLRYSFTPNPSGTRWYHTHTMAMMDFSRALYGGLFGFLIVEPTRDPGRYDREELLAVHHWDASLAHTSSSPELCAMLRYGFATFNGQLMSAAEPIRVRKGERVLFRFLNASATETVSLSLSGHRFTVVALDGNPVATPHFVSILTLGVAERVDAIVEMDQPGQWVLGPVDPALRAAGLGRVVEYADIPRGAPVWRQPERDDWDYGLFGGTAQTSARTIRYDGIFPMLFERHIDAQGMERWTINGKSGSELPPLSVRKGGRYLFRWMNLSGCAHPLHLHRHNFTLLARSQRRIGAIVKDTVQIGRFDTIEASFIADNPGDTLFHCHHQLHMDYDFMQMIRYS</sequence>
<feature type="domain" description="Plastocyanin-like" evidence="1">
    <location>
        <begin position="200"/>
        <end position="282"/>
    </location>
</feature>
<accession>A0A857FLN2</accession>
<feature type="domain" description="Plastocyanin-like" evidence="3">
    <location>
        <begin position="46"/>
        <end position="160"/>
    </location>
</feature>
<evidence type="ECO:0000313" key="4">
    <source>
        <dbReference type="EMBL" id="QHC35173.1"/>
    </source>
</evidence>
<gene>
    <name evidence="4" type="ORF">FMA36_06335</name>
</gene>
<dbReference type="SUPFAM" id="SSF49503">
    <property type="entry name" value="Cupredoxins"/>
    <property type="match status" value="3"/>
</dbReference>
<evidence type="ECO:0000259" key="2">
    <source>
        <dbReference type="Pfam" id="PF07731"/>
    </source>
</evidence>
<dbReference type="Pfam" id="PF00394">
    <property type="entry name" value="Cu-oxidase"/>
    <property type="match status" value="1"/>
</dbReference>
<organism evidence="4 5">
    <name type="scientific">Komagataeibacter xylinus</name>
    <name type="common">Gluconacetobacter xylinus</name>
    <dbReference type="NCBI Taxonomy" id="28448"/>
    <lineage>
        <taxon>Bacteria</taxon>
        <taxon>Pseudomonadati</taxon>
        <taxon>Pseudomonadota</taxon>
        <taxon>Alphaproteobacteria</taxon>
        <taxon>Acetobacterales</taxon>
        <taxon>Acetobacteraceae</taxon>
        <taxon>Komagataeibacter</taxon>
    </lineage>
</organism>
<name>A0A857FLN2_KOMXY</name>
<dbReference type="InterPro" id="IPR045087">
    <property type="entry name" value="Cu-oxidase_fam"/>
</dbReference>